<dbReference type="GO" id="GO:0046872">
    <property type="term" value="F:metal ion binding"/>
    <property type="evidence" value="ECO:0007669"/>
    <property type="project" value="UniProtKB-KW"/>
</dbReference>
<sequence length="631" mass="70894">MKSLISLWSCMANELAVRCCTSATRDITTVARRTEHEGLSFLAITLADFGKAIQKWLDQGFVVPSDCPSFKKGSRSGLPVFLRGFLERVFDPVSGVLLEDPDIDAIIAIRQLTLFVGKIGLPLDPREGNQSRAVVSPRRERLAMAEFIQCENEVKVSDSLLDPQYLAEFKEMSNMLFSDLFSKIDRDIYWGRHCGKHGPGAVADKLSSNGKWNLRTWPARLQRVFPAEEFLIPNLHFREELVQELDFVEPGDEMPVRVITVPKTLKSPRVIAIEPTAMQFAQQSILALIRSAIFEDGFLSSAIGLDDQVPNQELARLGSLSGDLATLDLSEASDRVSNQHVRVMMEDFPHLHEAVQSSRSRKADVPGHGVIRLAKFASMGSALCFPVEAMVFLTVIFLGIQRELNTSLTHAEILSLRGKVRVFGDDIIVPRDYVLSVVDELSAFGHKVNVDKSFWTGRFRESCGKEYFDGHDVSIVRIREVLPTQRQNAAGVNSAVKLRNLAYWHGLWKTASWLDDYLVKLLRVFPNVAPTSPLLGRESVLGYQFQRLHPNHQSPLTRGYYLVAKPPLDHLEGVGALAKCLNMVSPSIENKFLELREDRPMVIVDSNDNEHLERSGRPKRVNIMLGWRPPF</sequence>
<feature type="binding site" evidence="9">
    <location>
        <position position="425"/>
    </location>
    <ligand>
        <name>Mg(2+)</name>
        <dbReference type="ChEBI" id="CHEBI:18420"/>
        <label>2</label>
    </ligand>
</feature>
<evidence type="ECO:0000259" key="10">
    <source>
        <dbReference type="PROSITE" id="PS50522"/>
    </source>
</evidence>
<feature type="binding site" evidence="9">
    <location>
        <position position="426"/>
    </location>
    <ligand>
        <name>Mg(2+)</name>
        <dbReference type="ChEBI" id="CHEBI:18420"/>
        <label>2</label>
    </ligand>
</feature>
<dbReference type="Pfam" id="PF03431">
    <property type="entry name" value="RNA_replicase_B"/>
    <property type="match status" value="1"/>
</dbReference>
<keyword evidence="3" id="KW-0808">Transferase</keyword>
<dbReference type="GO" id="GO:0000166">
    <property type="term" value="F:nucleotide binding"/>
    <property type="evidence" value="ECO:0007669"/>
    <property type="project" value="UniProtKB-KW"/>
</dbReference>
<dbReference type="EC" id="2.7.7.48" evidence="1"/>
<dbReference type="InterPro" id="IPR005093">
    <property type="entry name" value="RNArep_beta"/>
</dbReference>
<keyword evidence="6" id="KW-0693">Viral RNA replication</keyword>
<feature type="binding site" evidence="9">
    <location>
        <position position="328"/>
    </location>
    <ligand>
        <name>Mg(2+)</name>
        <dbReference type="ChEBI" id="CHEBI:18420"/>
        <label>2</label>
    </ligand>
</feature>
<evidence type="ECO:0000256" key="5">
    <source>
        <dbReference type="ARBA" id="ARBA00022741"/>
    </source>
</evidence>
<gene>
    <name evidence="11" type="ORF">H2Rhizo31456_000004</name>
</gene>
<keyword evidence="9" id="KW-0479">Metal-binding</keyword>
<dbReference type="PROSITE" id="PS50522">
    <property type="entry name" value="RDRP_PHAGE"/>
    <property type="match status" value="1"/>
</dbReference>
<comment type="cofactor">
    <cofactor evidence="9">
        <name>Mg(2+)</name>
        <dbReference type="ChEBI" id="CHEBI:18420"/>
    </cofactor>
    <text evidence="9">Binds 2 Mg(2+) per subunit.</text>
</comment>
<evidence type="ECO:0000256" key="8">
    <source>
        <dbReference type="ARBA" id="ARBA00048744"/>
    </source>
</evidence>
<evidence type="ECO:0000313" key="11">
    <source>
        <dbReference type="EMBL" id="QDH86562.1"/>
    </source>
</evidence>
<dbReference type="EMBL" id="MN032758">
    <property type="protein sequence ID" value="QDH86562.1"/>
    <property type="molecule type" value="Genomic_RNA"/>
</dbReference>
<comment type="catalytic activity">
    <reaction evidence="8">
        <text>RNA(n) + a ribonucleoside 5'-triphosphate = RNA(n+1) + diphosphate</text>
        <dbReference type="Rhea" id="RHEA:21248"/>
        <dbReference type="Rhea" id="RHEA-COMP:14527"/>
        <dbReference type="Rhea" id="RHEA-COMP:17342"/>
        <dbReference type="ChEBI" id="CHEBI:33019"/>
        <dbReference type="ChEBI" id="CHEBI:61557"/>
        <dbReference type="ChEBI" id="CHEBI:140395"/>
        <dbReference type="EC" id="2.7.7.48"/>
    </reaction>
</comment>
<dbReference type="InterPro" id="IPR007096">
    <property type="entry name" value="RNA-dir_Rpol_cat_phage"/>
</dbReference>
<evidence type="ECO:0000256" key="7">
    <source>
        <dbReference type="ARBA" id="ARBA00030248"/>
    </source>
</evidence>
<dbReference type="GO" id="GO:0039694">
    <property type="term" value="P:viral RNA genome replication"/>
    <property type="evidence" value="ECO:0007669"/>
    <property type="project" value="InterPro"/>
</dbReference>
<evidence type="ECO:0000256" key="3">
    <source>
        <dbReference type="ARBA" id="ARBA00022679"/>
    </source>
</evidence>
<accession>A0A514CYW8</accession>
<keyword evidence="9" id="KW-0460">Magnesium</keyword>
<evidence type="ECO:0000256" key="9">
    <source>
        <dbReference type="PIRSR" id="PIRSR605093-1"/>
    </source>
</evidence>
<name>A0A514CYW8_9VIRU</name>
<evidence type="ECO:0000256" key="4">
    <source>
        <dbReference type="ARBA" id="ARBA00022695"/>
    </source>
</evidence>
<reference evidence="11" key="1">
    <citation type="submission" date="2019-05" db="EMBL/GenBank/DDBJ databases">
        <title>Metatranscriptomic reconstruction reveals RNA viruses with the potential to shape carbon cycling in soil.</title>
        <authorList>
            <person name="Starr E.P."/>
            <person name="Nuccio E."/>
            <person name="Pett-Ridge J."/>
            <person name="Banfield J.F."/>
            <person name="Firestone M.K."/>
        </authorList>
    </citation>
    <scope>NUCLEOTIDE SEQUENCE</scope>
    <source>
        <strain evidence="11">H2_Rhizo_31_scaffold_456</strain>
    </source>
</reference>
<dbReference type="GO" id="GO:0003968">
    <property type="term" value="F:RNA-directed RNA polymerase activity"/>
    <property type="evidence" value="ECO:0007669"/>
    <property type="project" value="UniProtKB-KW"/>
</dbReference>
<organism evidence="11">
    <name type="scientific">Leviviridae sp</name>
    <dbReference type="NCBI Taxonomy" id="2027243"/>
    <lineage>
        <taxon>Viruses</taxon>
        <taxon>Riboviria</taxon>
        <taxon>Orthornavirae</taxon>
        <taxon>Lenarviricota</taxon>
        <taxon>Leviviricetes</taxon>
        <taxon>Norzivirales</taxon>
        <taxon>Fiersviridae</taxon>
    </lineage>
</organism>
<evidence type="ECO:0000256" key="1">
    <source>
        <dbReference type="ARBA" id="ARBA00012494"/>
    </source>
</evidence>
<proteinExistence type="predicted"/>
<feature type="domain" description="RdRp catalytic" evidence="10">
    <location>
        <begin position="313"/>
        <end position="457"/>
    </location>
</feature>
<keyword evidence="4" id="KW-0548">Nucleotidyltransferase</keyword>
<keyword evidence="2 11" id="KW-0696">RNA-directed RNA polymerase</keyword>
<evidence type="ECO:0000256" key="2">
    <source>
        <dbReference type="ARBA" id="ARBA00022484"/>
    </source>
</evidence>
<keyword evidence="5" id="KW-0547">Nucleotide-binding</keyword>
<protein>
    <recommendedName>
        <fullName evidence="1">RNA-directed RNA polymerase</fullName>
        <ecNumber evidence="1">2.7.7.48</ecNumber>
    </recommendedName>
    <alternativeName>
        <fullName evidence="7">RNA replicase beta chain</fullName>
    </alternativeName>
</protein>
<evidence type="ECO:0000256" key="6">
    <source>
        <dbReference type="ARBA" id="ARBA00022953"/>
    </source>
</evidence>